<dbReference type="AlphaFoldDB" id="A0A853H4X3"/>
<evidence type="ECO:0000313" key="11">
    <source>
        <dbReference type="Proteomes" id="UP000554144"/>
    </source>
</evidence>
<evidence type="ECO:0000256" key="5">
    <source>
        <dbReference type="ARBA" id="ARBA00023163"/>
    </source>
</evidence>
<dbReference type="PANTHER" id="PTHR48111">
    <property type="entry name" value="REGULATOR OF RPOS"/>
    <property type="match status" value="1"/>
</dbReference>
<dbReference type="SUPFAM" id="SSF46894">
    <property type="entry name" value="C-terminal effector domain of the bipartite response regulators"/>
    <property type="match status" value="1"/>
</dbReference>
<dbReference type="Proteomes" id="UP000554144">
    <property type="component" value="Unassembled WGS sequence"/>
</dbReference>
<evidence type="ECO:0000256" key="7">
    <source>
        <dbReference type="PROSITE-ProRule" id="PRU01091"/>
    </source>
</evidence>
<dbReference type="CDD" id="cd00383">
    <property type="entry name" value="trans_reg_C"/>
    <property type="match status" value="1"/>
</dbReference>
<evidence type="ECO:0000313" key="10">
    <source>
        <dbReference type="EMBL" id="NYT86969.1"/>
    </source>
</evidence>
<keyword evidence="5" id="KW-0804">Transcription</keyword>
<keyword evidence="1 6" id="KW-0597">Phosphoprotein</keyword>
<evidence type="ECO:0000256" key="4">
    <source>
        <dbReference type="ARBA" id="ARBA00023125"/>
    </source>
</evidence>
<dbReference type="PROSITE" id="PS50110">
    <property type="entry name" value="RESPONSE_REGULATORY"/>
    <property type="match status" value="1"/>
</dbReference>
<evidence type="ECO:0000256" key="6">
    <source>
        <dbReference type="PROSITE-ProRule" id="PRU00169"/>
    </source>
</evidence>
<feature type="domain" description="Response regulatory" evidence="8">
    <location>
        <begin position="12"/>
        <end position="127"/>
    </location>
</feature>
<keyword evidence="11" id="KW-1185">Reference proteome</keyword>
<dbReference type="RefSeq" id="WP_167667524.1">
    <property type="nucleotide sequence ID" value="NZ_JACCEV010000006.1"/>
</dbReference>
<dbReference type="Pfam" id="PF00072">
    <property type="entry name" value="Response_reg"/>
    <property type="match status" value="1"/>
</dbReference>
<comment type="caution">
    <text evidence="10">The sequence shown here is derived from an EMBL/GenBank/DDBJ whole genome shotgun (WGS) entry which is preliminary data.</text>
</comment>
<dbReference type="EMBL" id="JACCEV010000006">
    <property type="protein sequence ID" value="NYT86969.1"/>
    <property type="molecule type" value="Genomic_DNA"/>
</dbReference>
<organism evidence="10 11">
    <name type="scientific">Pollutimonas harenae</name>
    <dbReference type="NCBI Taxonomy" id="657015"/>
    <lineage>
        <taxon>Bacteria</taxon>
        <taxon>Pseudomonadati</taxon>
        <taxon>Pseudomonadota</taxon>
        <taxon>Betaproteobacteria</taxon>
        <taxon>Burkholderiales</taxon>
        <taxon>Alcaligenaceae</taxon>
        <taxon>Pollutimonas</taxon>
    </lineage>
</organism>
<proteinExistence type="predicted"/>
<dbReference type="Pfam" id="PF00486">
    <property type="entry name" value="Trans_reg_C"/>
    <property type="match status" value="1"/>
</dbReference>
<sequence>MDRDSAYYSAYSILVVEDDAALAGNVLTALTLEGFLADAVYDGNMAIHALAERRFDLLVLDIGLPGKDGYQVLTHLREALRSAVPVILLTARESLEDKKIGFTVGADDYLTKPFALEELVYRIKALLRRADNIPGLLVELKHGALRMSVRNQQVWVNGREVHLPKKGMLILELLLTHPGRLIPRESLERALWKDGVPNSDALRSQVHILRRLLAVHGYTGIETVSGSGWRLSDAK</sequence>
<evidence type="ECO:0000256" key="1">
    <source>
        <dbReference type="ARBA" id="ARBA00022553"/>
    </source>
</evidence>
<protein>
    <submittedName>
        <fullName evidence="10">Response regulator transcription factor</fullName>
    </submittedName>
</protein>
<reference evidence="10 11" key="1">
    <citation type="submission" date="2020-07" db="EMBL/GenBank/DDBJ databases">
        <title>Taxonomic revisions and descriptions of new bacterial species based on genomic comparisons in the high-G+C-content subgroup of the family Alcaligenaceae.</title>
        <authorList>
            <person name="Szabo A."/>
            <person name="Felfoldi T."/>
        </authorList>
    </citation>
    <scope>NUCLEOTIDE SEQUENCE [LARGE SCALE GENOMIC DNA]</scope>
    <source>
        <strain evidence="10 11">DSM 25667</strain>
    </source>
</reference>
<dbReference type="SMART" id="SM00862">
    <property type="entry name" value="Trans_reg_C"/>
    <property type="match status" value="1"/>
</dbReference>
<keyword evidence="4 7" id="KW-0238">DNA-binding</keyword>
<feature type="domain" description="OmpR/PhoB-type" evidence="9">
    <location>
        <begin position="137"/>
        <end position="233"/>
    </location>
</feature>
<dbReference type="InterPro" id="IPR011006">
    <property type="entry name" value="CheY-like_superfamily"/>
</dbReference>
<feature type="modified residue" description="4-aspartylphosphate" evidence="6">
    <location>
        <position position="61"/>
    </location>
</feature>
<name>A0A853H4X3_9BURK</name>
<dbReference type="GO" id="GO:0000976">
    <property type="term" value="F:transcription cis-regulatory region binding"/>
    <property type="evidence" value="ECO:0007669"/>
    <property type="project" value="TreeGrafter"/>
</dbReference>
<dbReference type="GO" id="GO:0006355">
    <property type="term" value="P:regulation of DNA-templated transcription"/>
    <property type="evidence" value="ECO:0007669"/>
    <property type="project" value="InterPro"/>
</dbReference>
<dbReference type="InterPro" id="IPR001789">
    <property type="entry name" value="Sig_transdc_resp-reg_receiver"/>
</dbReference>
<keyword evidence="3" id="KW-0805">Transcription regulation</keyword>
<evidence type="ECO:0000256" key="2">
    <source>
        <dbReference type="ARBA" id="ARBA00023012"/>
    </source>
</evidence>
<dbReference type="InterPro" id="IPR036388">
    <property type="entry name" value="WH-like_DNA-bd_sf"/>
</dbReference>
<gene>
    <name evidence="10" type="ORF">H0A62_15310</name>
</gene>
<evidence type="ECO:0000259" key="9">
    <source>
        <dbReference type="PROSITE" id="PS51755"/>
    </source>
</evidence>
<dbReference type="PANTHER" id="PTHR48111:SF22">
    <property type="entry name" value="REGULATOR OF RPOS"/>
    <property type="match status" value="1"/>
</dbReference>
<dbReference type="InterPro" id="IPR001867">
    <property type="entry name" value="OmpR/PhoB-type_DNA-bd"/>
</dbReference>
<dbReference type="Gene3D" id="6.10.250.690">
    <property type="match status" value="1"/>
</dbReference>
<dbReference type="GO" id="GO:0032993">
    <property type="term" value="C:protein-DNA complex"/>
    <property type="evidence" value="ECO:0007669"/>
    <property type="project" value="TreeGrafter"/>
</dbReference>
<dbReference type="SUPFAM" id="SSF52172">
    <property type="entry name" value="CheY-like"/>
    <property type="match status" value="1"/>
</dbReference>
<dbReference type="InterPro" id="IPR016032">
    <property type="entry name" value="Sig_transdc_resp-reg_C-effctor"/>
</dbReference>
<evidence type="ECO:0000256" key="3">
    <source>
        <dbReference type="ARBA" id="ARBA00023015"/>
    </source>
</evidence>
<dbReference type="Gene3D" id="3.40.50.2300">
    <property type="match status" value="1"/>
</dbReference>
<dbReference type="PROSITE" id="PS51755">
    <property type="entry name" value="OMPR_PHOB"/>
    <property type="match status" value="1"/>
</dbReference>
<accession>A0A853H4X3</accession>
<dbReference type="InterPro" id="IPR039420">
    <property type="entry name" value="WalR-like"/>
</dbReference>
<dbReference type="SMART" id="SM00448">
    <property type="entry name" value="REC"/>
    <property type="match status" value="1"/>
</dbReference>
<dbReference type="Gene3D" id="1.10.10.10">
    <property type="entry name" value="Winged helix-like DNA-binding domain superfamily/Winged helix DNA-binding domain"/>
    <property type="match status" value="1"/>
</dbReference>
<keyword evidence="2" id="KW-0902">Two-component regulatory system</keyword>
<dbReference type="GO" id="GO:0000156">
    <property type="term" value="F:phosphorelay response regulator activity"/>
    <property type="evidence" value="ECO:0007669"/>
    <property type="project" value="TreeGrafter"/>
</dbReference>
<feature type="DNA-binding region" description="OmpR/PhoB-type" evidence="7">
    <location>
        <begin position="137"/>
        <end position="233"/>
    </location>
</feature>
<dbReference type="GO" id="GO:0005829">
    <property type="term" value="C:cytosol"/>
    <property type="evidence" value="ECO:0007669"/>
    <property type="project" value="TreeGrafter"/>
</dbReference>
<evidence type="ECO:0000259" key="8">
    <source>
        <dbReference type="PROSITE" id="PS50110"/>
    </source>
</evidence>